<protein>
    <recommendedName>
        <fullName evidence="2">TOG domain-containing protein</fullName>
    </recommendedName>
</protein>
<gene>
    <name evidence="3" type="ORF">NE237_022351</name>
</gene>
<dbReference type="InterPro" id="IPR016024">
    <property type="entry name" value="ARM-type_fold"/>
</dbReference>
<comment type="caution">
    <text evidence="3">The sequence shown here is derived from an EMBL/GenBank/DDBJ whole genome shotgun (WGS) entry which is preliminary data.</text>
</comment>
<proteinExistence type="predicted"/>
<keyword evidence="4" id="KW-1185">Reference proteome</keyword>
<dbReference type="Pfam" id="PF24713">
    <property type="entry name" value="TOR1L1_C"/>
    <property type="match status" value="1"/>
</dbReference>
<dbReference type="EMBL" id="JAMYWD010000008">
    <property type="protein sequence ID" value="KAJ4962412.1"/>
    <property type="molecule type" value="Genomic_DNA"/>
</dbReference>
<organism evidence="3 4">
    <name type="scientific">Protea cynaroides</name>
    <dbReference type="NCBI Taxonomy" id="273540"/>
    <lineage>
        <taxon>Eukaryota</taxon>
        <taxon>Viridiplantae</taxon>
        <taxon>Streptophyta</taxon>
        <taxon>Embryophyta</taxon>
        <taxon>Tracheophyta</taxon>
        <taxon>Spermatophyta</taxon>
        <taxon>Magnoliopsida</taxon>
        <taxon>Proteales</taxon>
        <taxon>Proteaceae</taxon>
        <taxon>Protea</taxon>
    </lineage>
</organism>
<dbReference type="InterPro" id="IPR057600">
    <property type="entry name" value="TORTIFOLIA1/SINE1-2_N"/>
</dbReference>
<evidence type="ECO:0000313" key="4">
    <source>
        <dbReference type="Proteomes" id="UP001141806"/>
    </source>
</evidence>
<evidence type="ECO:0000259" key="2">
    <source>
        <dbReference type="SMART" id="SM01349"/>
    </source>
</evidence>
<dbReference type="Proteomes" id="UP001141806">
    <property type="component" value="Unassembled WGS sequence"/>
</dbReference>
<evidence type="ECO:0000256" key="1">
    <source>
        <dbReference type="SAM" id="MobiDB-lite"/>
    </source>
</evidence>
<feature type="compositionally biased region" description="Low complexity" evidence="1">
    <location>
        <begin position="586"/>
        <end position="600"/>
    </location>
</feature>
<feature type="domain" description="TOG" evidence="2">
    <location>
        <begin position="47"/>
        <end position="289"/>
    </location>
</feature>
<dbReference type="AlphaFoldDB" id="A0A9Q0HE85"/>
<name>A0A9Q0HE85_9MAGN</name>
<dbReference type="PANTHER" id="PTHR31355:SF22">
    <property type="entry name" value="TORTIFOLIA1-LIKE PROTEIN 2"/>
    <property type="match status" value="1"/>
</dbReference>
<dbReference type="PANTHER" id="PTHR31355">
    <property type="entry name" value="MICROTUBULE-ASSOCIATED PROTEIN TORTIFOLIA1"/>
    <property type="match status" value="1"/>
</dbReference>
<dbReference type="GO" id="GO:0008017">
    <property type="term" value="F:microtubule binding"/>
    <property type="evidence" value="ECO:0007669"/>
    <property type="project" value="InterPro"/>
</dbReference>
<reference evidence="3" key="1">
    <citation type="journal article" date="2023" name="Plant J.">
        <title>The genome of the king protea, Protea cynaroides.</title>
        <authorList>
            <person name="Chang J."/>
            <person name="Duong T.A."/>
            <person name="Schoeman C."/>
            <person name="Ma X."/>
            <person name="Roodt D."/>
            <person name="Barker N."/>
            <person name="Li Z."/>
            <person name="Van de Peer Y."/>
            <person name="Mizrachi E."/>
        </authorList>
    </citation>
    <scope>NUCLEOTIDE SEQUENCE</scope>
    <source>
        <tissue evidence="3">Young leaves</tissue>
    </source>
</reference>
<dbReference type="InterPro" id="IPR033337">
    <property type="entry name" value="TORTIFOLIA1/SINE1-2"/>
</dbReference>
<dbReference type="Pfam" id="PF24714">
    <property type="entry name" value="TOR1L1_N"/>
    <property type="match status" value="1"/>
</dbReference>
<evidence type="ECO:0000313" key="3">
    <source>
        <dbReference type="EMBL" id="KAJ4962412.1"/>
    </source>
</evidence>
<dbReference type="GO" id="GO:0005874">
    <property type="term" value="C:microtubule"/>
    <property type="evidence" value="ECO:0007669"/>
    <property type="project" value="InterPro"/>
</dbReference>
<sequence length="829" mass="91527">MKMQTHLKGKGTARVNTQKEISVLKHRVVLALNKLADRDTYQIGVEELEKAAEGLTPEWVAPFLSCILDTEAEQKTAVRKECIRIMGSLVHFHEGLLAPHLGKMVASIVKRLKDSDSVVRDACVETVGVLALKMCNSGGENDGAFVVLVKPLFEALGEQNRQVQSGSSLCLAKIIDNTNEPPISLLLRLLPRVIKLLKNPHFIAKPAVIDLIRSIIQAGGAPTQNALSDALTSIQEALKSSDWTTRKSASVTLGGIAVNGGSLLGPVKASCIRSLESCRFDKVKPVRDSVLQALQYWKNLPRSDSPEPSEAGSFTKENFSGVDSDLTCASDYGWKDIGLKKVGTSSLKKRIPLTVRKTCPNHTENPKQSKSNDWNIEIAVPKTHNISLVDAHNEESEGSCVTKTLERTDRKTAGVRDIGYYSMSVDEKQECSFASNLFTDNLETKSVVVGNDGLEEGGSVNSVRMNQTPVVEANHMQHHTYSERMQECRSLDSTVTDLSLRSVNGCCSQTANEMAFIRKQLLEIENKQSNLMNLLQEFMGSTLGSLSLLQSKVLGLEDAVDKMAQDFHRVSYTNMETSQILKKSQSVSSSPRLSTCSSRPSIDIRNRQSSQLSLRSREVCEEAAFGKGKSSTYFKQGVEIWRDPTMNMFRNRTSKGIQQSFGHAPQSCQTRKNERVPSALAGKVDASQNSVESNSSLWKHVKDFLRVGDLDSAFLEVLCSGDTLVLIELLDRTGPILESLAHETIREILSTLEAHFHDQRFMDSIIPWLQQVVDLSTTQGPDCLGLSMKAKREFLSALQEAAAMDFLNPAERRAVIQCTLKLRQIWGKC</sequence>
<dbReference type="SUPFAM" id="SSF48371">
    <property type="entry name" value="ARM repeat"/>
    <property type="match status" value="1"/>
</dbReference>
<dbReference type="InterPro" id="IPR011989">
    <property type="entry name" value="ARM-like"/>
</dbReference>
<dbReference type="SMART" id="SM01349">
    <property type="entry name" value="TOG"/>
    <property type="match status" value="1"/>
</dbReference>
<accession>A0A9Q0HE85</accession>
<dbReference type="InterPro" id="IPR057599">
    <property type="entry name" value="TORTIFOLIA1/TORL1-2_C"/>
</dbReference>
<feature type="region of interest" description="Disordered" evidence="1">
    <location>
        <begin position="581"/>
        <end position="600"/>
    </location>
</feature>
<dbReference type="Gene3D" id="1.25.10.10">
    <property type="entry name" value="Leucine-rich Repeat Variant"/>
    <property type="match status" value="2"/>
</dbReference>
<dbReference type="InterPro" id="IPR034085">
    <property type="entry name" value="TOG"/>
</dbReference>
<dbReference type="OrthoDB" id="298726at2759"/>